<dbReference type="Proteomes" id="UP000295375">
    <property type="component" value="Unassembled WGS sequence"/>
</dbReference>
<feature type="transmembrane region" description="Helical" evidence="2">
    <location>
        <begin position="38"/>
        <end position="57"/>
    </location>
</feature>
<keyword evidence="4" id="KW-1185">Reference proteome</keyword>
<sequence length="89" mass="9953">MASGNWQNALSRFFGAAIYLALVIVGAVLFFWGFLFAVGAMIAIALFYAALRLFGIAPPRKRRQPGQRPEQSNQEDVIELKKRDDGSYE</sequence>
<keyword evidence="2" id="KW-0472">Membrane</keyword>
<protein>
    <submittedName>
        <fullName evidence="3">Uncharacterized protein</fullName>
    </submittedName>
</protein>
<keyword evidence="2" id="KW-0812">Transmembrane</keyword>
<comment type="caution">
    <text evidence="3">The sequence shown here is derived from an EMBL/GenBank/DDBJ whole genome shotgun (WGS) entry which is preliminary data.</text>
</comment>
<evidence type="ECO:0000313" key="4">
    <source>
        <dbReference type="Proteomes" id="UP000295375"/>
    </source>
</evidence>
<evidence type="ECO:0000313" key="3">
    <source>
        <dbReference type="EMBL" id="TDQ48664.1"/>
    </source>
</evidence>
<feature type="transmembrane region" description="Helical" evidence="2">
    <location>
        <begin position="12"/>
        <end position="32"/>
    </location>
</feature>
<reference evidence="3 4" key="1">
    <citation type="submission" date="2019-03" db="EMBL/GenBank/DDBJ databases">
        <title>Genomic Encyclopedia of Type Strains, Phase IV (KMG-IV): sequencing the most valuable type-strain genomes for metagenomic binning, comparative biology and taxonomic classification.</title>
        <authorList>
            <person name="Goeker M."/>
        </authorList>
    </citation>
    <scope>NUCLEOTIDE SEQUENCE [LARGE SCALE GENOMIC DNA]</scope>
    <source>
        <strain evidence="3 4">DSM 103792</strain>
    </source>
</reference>
<dbReference type="AlphaFoldDB" id="A0A4R6UYF7"/>
<evidence type="ECO:0000256" key="2">
    <source>
        <dbReference type="SAM" id="Phobius"/>
    </source>
</evidence>
<keyword evidence="2" id="KW-1133">Transmembrane helix</keyword>
<dbReference type="RefSeq" id="WP_133589824.1">
    <property type="nucleotide sequence ID" value="NZ_CP037953.1"/>
</dbReference>
<accession>A0A4R6UYF7</accession>
<dbReference type="EMBL" id="SNYM01000006">
    <property type="protein sequence ID" value="TDQ48664.1"/>
    <property type="molecule type" value="Genomic_DNA"/>
</dbReference>
<evidence type="ECO:0000256" key="1">
    <source>
        <dbReference type="SAM" id="MobiDB-lite"/>
    </source>
</evidence>
<name>A0A4R6UYF7_9GAMM</name>
<feature type="region of interest" description="Disordered" evidence="1">
    <location>
        <begin position="59"/>
        <end position="89"/>
    </location>
</feature>
<organism evidence="3 4">
    <name type="scientific">Permianibacter aggregans</name>
    <dbReference type="NCBI Taxonomy" id="1510150"/>
    <lineage>
        <taxon>Bacteria</taxon>
        <taxon>Pseudomonadati</taxon>
        <taxon>Pseudomonadota</taxon>
        <taxon>Gammaproteobacteria</taxon>
        <taxon>Pseudomonadales</taxon>
        <taxon>Pseudomonadaceae</taxon>
        <taxon>Permianibacter</taxon>
    </lineage>
</organism>
<gene>
    <name evidence="3" type="ORF">EV696_106104</name>
</gene>
<feature type="compositionally biased region" description="Basic and acidic residues" evidence="1">
    <location>
        <begin position="78"/>
        <end position="89"/>
    </location>
</feature>
<proteinExistence type="predicted"/>